<evidence type="ECO:0000313" key="2">
    <source>
        <dbReference type="Proteomes" id="UP000075666"/>
    </source>
</evidence>
<accession>A0A150KLP2</accession>
<keyword evidence="2" id="KW-1185">Reference proteome</keyword>
<dbReference type="AlphaFoldDB" id="A0A150KLP2"/>
<comment type="caution">
    <text evidence="1">The sequence shown here is derived from an EMBL/GenBank/DDBJ whole genome shotgun (WGS) entry which is preliminary data.</text>
</comment>
<dbReference type="EMBL" id="LQYN01000173">
    <property type="protein sequence ID" value="KYC83997.1"/>
    <property type="molecule type" value="Genomic_DNA"/>
</dbReference>
<protein>
    <submittedName>
        <fullName evidence="1">Uncharacterized protein</fullName>
    </submittedName>
</protein>
<gene>
    <name evidence="1" type="ORF">B4102_4258</name>
</gene>
<name>A0A150KLP2_9BACI</name>
<proteinExistence type="predicted"/>
<dbReference type="Proteomes" id="UP000075666">
    <property type="component" value="Unassembled WGS sequence"/>
</dbReference>
<evidence type="ECO:0000313" key="1">
    <source>
        <dbReference type="EMBL" id="KYC83997.1"/>
    </source>
</evidence>
<organism evidence="1 2">
    <name type="scientific">Heyndrickxia sporothermodurans</name>
    <dbReference type="NCBI Taxonomy" id="46224"/>
    <lineage>
        <taxon>Bacteria</taxon>
        <taxon>Bacillati</taxon>
        <taxon>Bacillota</taxon>
        <taxon>Bacilli</taxon>
        <taxon>Bacillales</taxon>
        <taxon>Bacillaceae</taxon>
        <taxon>Heyndrickxia</taxon>
    </lineage>
</organism>
<reference evidence="1 2" key="1">
    <citation type="submission" date="2016-01" db="EMBL/GenBank/DDBJ databases">
        <title>Genome Sequences of Twelve Sporeforming Bacillus Species Isolated from Foods.</title>
        <authorList>
            <person name="Berendsen E.M."/>
            <person name="Wells-Bennik M.H."/>
            <person name="Krawcyk A.O."/>
            <person name="De Jong A."/>
            <person name="Holsappel S."/>
            <person name="Eijlander R.T."/>
            <person name="Kuipers O.P."/>
        </authorList>
    </citation>
    <scope>NUCLEOTIDE SEQUENCE [LARGE SCALE GENOMIC DNA]</scope>
    <source>
        <strain evidence="1 2">B4102</strain>
    </source>
</reference>
<dbReference type="PATRIC" id="fig|46224.3.peg.2440"/>
<sequence length="41" mass="4894">MFTFFFIHGIFLLLIEGQPVIHDSILLSPTFYDDEKSMWDE</sequence>